<dbReference type="Proteomes" id="UP000268192">
    <property type="component" value="Chromosome"/>
</dbReference>
<evidence type="ECO:0000313" key="2">
    <source>
        <dbReference type="Proteomes" id="UP000268192"/>
    </source>
</evidence>
<gene>
    <name evidence="1" type="ORF">D5400_00710</name>
</gene>
<accession>A0A3Q8XKX6</accession>
<protein>
    <submittedName>
        <fullName evidence="1">Uncharacterized protein</fullName>
    </submittedName>
</protein>
<sequence>MPTFTIETAHDVPVYRLRSYEADTVDKACRLAVDDGDWSIRKISHDTPGETFVSGIWEGTGAPHSARSLPVPSQYGDTMRRKARHFEVLLGLLKMFAAADPAAPELALWRQRAVSAIAKAEAMMAAARDPKGSDRHA</sequence>
<name>A0A3Q8XKX6_9HYPH</name>
<organism evidence="1 2">
    <name type="scientific">Georhizobium profundi</name>
    <dbReference type="NCBI Taxonomy" id="2341112"/>
    <lineage>
        <taxon>Bacteria</taxon>
        <taxon>Pseudomonadati</taxon>
        <taxon>Pseudomonadota</taxon>
        <taxon>Alphaproteobacteria</taxon>
        <taxon>Hyphomicrobiales</taxon>
        <taxon>Rhizobiaceae</taxon>
        <taxon>Georhizobium</taxon>
    </lineage>
</organism>
<dbReference type="RefSeq" id="WP_126006710.1">
    <property type="nucleotide sequence ID" value="NZ_CP032509.1"/>
</dbReference>
<reference evidence="1 2" key="1">
    <citation type="submission" date="2018-09" db="EMBL/GenBank/DDBJ databases">
        <title>Marinorhizobium profundi gen. nov., sp. nov., isolated from a deep-sea sediment sample from the New Britain Trench and proposal of Marinorhizobiaceae fam. nov. in the order Rhizobiales of the class Alphaproteobacteria.</title>
        <authorList>
            <person name="Cao J."/>
        </authorList>
    </citation>
    <scope>NUCLEOTIDE SEQUENCE [LARGE SCALE GENOMIC DNA]</scope>
    <source>
        <strain evidence="1 2">WS11</strain>
    </source>
</reference>
<dbReference type="KEGG" id="abaw:D5400_00710"/>
<keyword evidence="2" id="KW-1185">Reference proteome</keyword>
<dbReference type="AlphaFoldDB" id="A0A3Q8XKX6"/>
<proteinExistence type="predicted"/>
<dbReference type="OrthoDB" id="7375416at2"/>
<dbReference type="EMBL" id="CP032509">
    <property type="protein sequence ID" value="AZN69985.1"/>
    <property type="molecule type" value="Genomic_DNA"/>
</dbReference>
<evidence type="ECO:0000313" key="1">
    <source>
        <dbReference type="EMBL" id="AZN69985.1"/>
    </source>
</evidence>